<dbReference type="EMBL" id="FNNH01000065">
    <property type="protein sequence ID" value="SDX12266.1"/>
    <property type="molecule type" value="Genomic_DNA"/>
</dbReference>
<gene>
    <name evidence="2" type="ORF">SAMN05421882_106511</name>
</gene>
<evidence type="ECO:0000313" key="2">
    <source>
        <dbReference type="EMBL" id="SDX12266.1"/>
    </source>
</evidence>
<keyword evidence="1" id="KW-1133">Transmembrane helix</keyword>
<evidence type="ECO:0000313" key="3">
    <source>
        <dbReference type="Proteomes" id="UP000183454"/>
    </source>
</evidence>
<feature type="transmembrane region" description="Helical" evidence="1">
    <location>
        <begin position="35"/>
        <end position="52"/>
    </location>
</feature>
<accession>A0A1H2Z4H9</accession>
<dbReference type="AlphaFoldDB" id="A0A1H2Z4H9"/>
<evidence type="ECO:0000256" key="1">
    <source>
        <dbReference type="SAM" id="Phobius"/>
    </source>
</evidence>
<organism evidence="2 3">
    <name type="scientific">Nitrosomonas communis</name>
    <dbReference type="NCBI Taxonomy" id="44574"/>
    <lineage>
        <taxon>Bacteria</taxon>
        <taxon>Pseudomonadati</taxon>
        <taxon>Pseudomonadota</taxon>
        <taxon>Betaproteobacteria</taxon>
        <taxon>Nitrosomonadales</taxon>
        <taxon>Nitrosomonadaceae</taxon>
        <taxon>Nitrosomonas</taxon>
    </lineage>
</organism>
<name>A0A1H2Z4H9_9PROT</name>
<dbReference type="RefSeq" id="WP_074668124.1">
    <property type="nucleotide sequence ID" value="NZ_FNNH01000065.1"/>
</dbReference>
<dbReference type="Proteomes" id="UP000183454">
    <property type="component" value="Unassembled WGS sequence"/>
</dbReference>
<protein>
    <submittedName>
        <fullName evidence="2">Uncharacterized protein</fullName>
    </submittedName>
</protein>
<keyword evidence="1" id="KW-0472">Membrane</keyword>
<proteinExistence type="predicted"/>
<reference evidence="2 3" key="1">
    <citation type="submission" date="2016-10" db="EMBL/GenBank/DDBJ databases">
        <authorList>
            <person name="de Groot N.N."/>
        </authorList>
    </citation>
    <scope>NUCLEOTIDE SEQUENCE [LARGE SCALE GENOMIC DNA]</scope>
    <source>
        <strain evidence="2 3">Nm110</strain>
    </source>
</reference>
<sequence>MASLDKISVRDEVSRLKADFDRLGAEGKLSPENQAIMNSLFMIVELILAIFLERNTKKDSSNSSKPSSQT</sequence>
<keyword evidence="1" id="KW-0812">Transmembrane</keyword>